<dbReference type="RefSeq" id="WP_005605588.1">
    <property type="nucleotide sequence ID" value="NZ_CP102283.1"/>
</dbReference>
<dbReference type="SMART" id="SM00400">
    <property type="entry name" value="ZnF_CHCC"/>
    <property type="match status" value="1"/>
</dbReference>
<evidence type="ECO:0000259" key="16">
    <source>
        <dbReference type="PROSITE" id="PS50880"/>
    </source>
</evidence>
<evidence type="ECO:0000256" key="11">
    <source>
        <dbReference type="ARBA" id="ARBA00023163"/>
    </source>
</evidence>
<dbReference type="HAMAP" id="MF_00974">
    <property type="entry name" value="DNA_primase_DnaG"/>
    <property type="match status" value="1"/>
</dbReference>
<comment type="similarity">
    <text evidence="12 13">Belongs to the DnaG primase family.</text>
</comment>
<dbReference type="InterPro" id="IPR030846">
    <property type="entry name" value="DnaG_bac"/>
</dbReference>
<evidence type="ECO:0000256" key="15">
    <source>
        <dbReference type="SAM" id="Coils"/>
    </source>
</evidence>
<dbReference type="InterPro" id="IPR036977">
    <property type="entry name" value="DNA_primase_Znf_CHC2"/>
</dbReference>
<keyword evidence="2 12" id="KW-0639">Primosome</keyword>
<keyword evidence="8 12" id="KW-0862">Zinc</keyword>
<evidence type="ECO:0000256" key="4">
    <source>
        <dbReference type="ARBA" id="ARBA00022695"/>
    </source>
</evidence>
<keyword evidence="6 12" id="KW-0479">Metal-binding</keyword>
<dbReference type="InterPro" id="IPR002694">
    <property type="entry name" value="Znf_CHC2"/>
</dbReference>
<dbReference type="NCBIfam" id="TIGR01391">
    <property type="entry name" value="dnaG"/>
    <property type="match status" value="1"/>
</dbReference>
<evidence type="ECO:0000256" key="2">
    <source>
        <dbReference type="ARBA" id="ARBA00022515"/>
    </source>
</evidence>
<evidence type="ECO:0000256" key="13">
    <source>
        <dbReference type="PIRNR" id="PIRNR002811"/>
    </source>
</evidence>
<dbReference type="GO" id="GO:0008270">
    <property type="term" value="F:zinc ion binding"/>
    <property type="evidence" value="ECO:0007669"/>
    <property type="project" value="UniProtKB-UniRule"/>
</dbReference>
<dbReference type="Gene3D" id="3.90.980.10">
    <property type="entry name" value="DNA primase, catalytic core, N-terminal domain"/>
    <property type="match status" value="1"/>
</dbReference>
<evidence type="ECO:0000313" key="17">
    <source>
        <dbReference type="EMBL" id="EEW37822.1"/>
    </source>
</evidence>
<keyword evidence="7 12" id="KW-0863">Zinc-finger</keyword>
<keyword evidence="10 12" id="KW-0238">DNA-binding</keyword>
<evidence type="ECO:0000256" key="1">
    <source>
        <dbReference type="ARBA" id="ARBA00022478"/>
    </source>
</evidence>
<evidence type="ECO:0000256" key="10">
    <source>
        <dbReference type="ARBA" id="ARBA00023125"/>
    </source>
</evidence>
<dbReference type="InterPro" id="IPR006171">
    <property type="entry name" value="TOPRIM_dom"/>
</dbReference>
<dbReference type="InterPro" id="IPR019475">
    <property type="entry name" value="DNA_primase_DnaB-bd"/>
</dbReference>
<feature type="domain" description="Toprim" evidence="16">
    <location>
        <begin position="264"/>
        <end position="346"/>
    </location>
</feature>
<keyword evidence="11 12" id="KW-0804">Transcription</keyword>
<dbReference type="GeneID" id="78413206"/>
<name>C8NEW8_9LACT</name>
<keyword evidence="9" id="KW-0460">Magnesium</keyword>
<reference evidence="17 18" key="1">
    <citation type="submission" date="2009-08" db="EMBL/GenBank/DDBJ databases">
        <authorList>
            <person name="Muzny D."/>
            <person name="Qin X."/>
            <person name="Deng J."/>
            <person name="Jiang H."/>
            <person name="Liu Y."/>
            <person name="Qu J."/>
            <person name="Song X.-Z."/>
            <person name="Zhang L."/>
            <person name="Thornton R."/>
            <person name="Coyle M."/>
            <person name="Francisco L."/>
            <person name="Jackson L."/>
            <person name="Javaid M."/>
            <person name="Korchina V."/>
            <person name="Kovar C."/>
            <person name="Mata R."/>
            <person name="Mathew T."/>
            <person name="Ngo R."/>
            <person name="Nguyen L."/>
            <person name="Nguyen N."/>
            <person name="Okwuonu G."/>
            <person name="Ongeri F."/>
            <person name="Pham C."/>
            <person name="Simmons D."/>
            <person name="Wilczek-Boney K."/>
            <person name="Hale W."/>
            <person name="Jakkamsetti A."/>
            <person name="Pham P."/>
            <person name="Ruth R."/>
            <person name="San Lucas F."/>
            <person name="Warren J."/>
            <person name="Zhang J."/>
            <person name="Zhao Z."/>
            <person name="Zhou C."/>
            <person name="Zhu D."/>
            <person name="Lee S."/>
            <person name="Bess C."/>
            <person name="Blankenburg K."/>
            <person name="Forbes L."/>
            <person name="Fu Q."/>
            <person name="Gubbala S."/>
            <person name="Hirani K."/>
            <person name="Jayaseelan J.C."/>
            <person name="Lara F."/>
            <person name="Munidasa M."/>
            <person name="Palculict T."/>
            <person name="Patil S."/>
            <person name="Pu L.-L."/>
            <person name="Saada N."/>
            <person name="Tang L."/>
            <person name="Weissenberger G."/>
            <person name="Zhu Y."/>
            <person name="Hemphill L."/>
            <person name="Shang Y."/>
            <person name="Youmans B."/>
            <person name="Ayvaz T."/>
            <person name="Ross M."/>
            <person name="Santibanez J."/>
            <person name="Aqrawi P."/>
            <person name="Gross S."/>
            <person name="Joshi V."/>
            <person name="Fowler G."/>
            <person name="Nazareth L."/>
            <person name="Reid J."/>
            <person name="Worley K."/>
            <person name="Petrosino J."/>
            <person name="Highlander S."/>
            <person name="Gibbs R."/>
        </authorList>
    </citation>
    <scope>NUCLEOTIDE SEQUENCE [LARGE SCALE GENOMIC DNA]</scope>
    <source>
        <strain evidence="17 18">ATCC 49175</strain>
    </source>
</reference>
<comment type="function">
    <text evidence="12 13">RNA polymerase that catalyzes the synthesis of short RNA molecules used as primers for DNA polymerase during DNA replication.</text>
</comment>
<gene>
    <name evidence="12 17" type="primary">dnaG</name>
    <name evidence="17" type="ORF">HMPREF0444_0463</name>
</gene>
<proteinExistence type="inferred from homology"/>
<dbReference type="GO" id="GO:0000428">
    <property type="term" value="C:DNA-directed RNA polymerase complex"/>
    <property type="evidence" value="ECO:0007669"/>
    <property type="project" value="UniProtKB-KW"/>
</dbReference>
<evidence type="ECO:0000256" key="8">
    <source>
        <dbReference type="ARBA" id="ARBA00022833"/>
    </source>
</evidence>
<dbReference type="GO" id="GO:0005737">
    <property type="term" value="C:cytoplasm"/>
    <property type="evidence" value="ECO:0007669"/>
    <property type="project" value="TreeGrafter"/>
</dbReference>
<dbReference type="Pfam" id="PF01807">
    <property type="entry name" value="Zn_ribbon_DnaG"/>
    <property type="match status" value="1"/>
</dbReference>
<evidence type="ECO:0000256" key="3">
    <source>
        <dbReference type="ARBA" id="ARBA00022679"/>
    </source>
</evidence>
<dbReference type="EC" id="2.7.7.101" evidence="12"/>
<dbReference type="PANTHER" id="PTHR30313:SF2">
    <property type="entry name" value="DNA PRIMASE"/>
    <property type="match status" value="1"/>
</dbReference>
<feature type="coiled-coil region" evidence="15">
    <location>
        <begin position="563"/>
        <end position="612"/>
    </location>
</feature>
<dbReference type="Gene3D" id="3.90.580.10">
    <property type="entry name" value="Zinc finger, CHC2-type domain"/>
    <property type="match status" value="1"/>
</dbReference>
<dbReference type="GO" id="GO:0003677">
    <property type="term" value="F:DNA binding"/>
    <property type="evidence" value="ECO:0007669"/>
    <property type="project" value="UniProtKB-KW"/>
</dbReference>
<dbReference type="GO" id="GO:0003899">
    <property type="term" value="F:DNA-directed RNA polymerase activity"/>
    <property type="evidence" value="ECO:0007669"/>
    <property type="project" value="UniProtKB-UniRule"/>
</dbReference>
<dbReference type="PANTHER" id="PTHR30313">
    <property type="entry name" value="DNA PRIMASE"/>
    <property type="match status" value="1"/>
</dbReference>
<dbReference type="Gene3D" id="3.40.1360.10">
    <property type="match status" value="1"/>
</dbReference>
<dbReference type="CDD" id="cd03364">
    <property type="entry name" value="TOPRIM_DnaG_primases"/>
    <property type="match status" value="1"/>
</dbReference>
<evidence type="ECO:0000256" key="9">
    <source>
        <dbReference type="ARBA" id="ARBA00022842"/>
    </source>
</evidence>
<dbReference type="InterPro" id="IPR016136">
    <property type="entry name" value="DNA_helicase_N/primase_C"/>
</dbReference>
<evidence type="ECO:0000256" key="5">
    <source>
        <dbReference type="ARBA" id="ARBA00022705"/>
    </source>
</evidence>
<dbReference type="InterPro" id="IPR013264">
    <property type="entry name" value="DNAG_N"/>
</dbReference>
<evidence type="ECO:0000256" key="14">
    <source>
        <dbReference type="PIRSR" id="PIRSR002811-1"/>
    </source>
</evidence>
<dbReference type="SUPFAM" id="SSF56731">
    <property type="entry name" value="DNA primase core"/>
    <property type="match status" value="1"/>
</dbReference>
<evidence type="ECO:0000256" key="12">
    <source>
        <dbReference type="HAMAP-Rule" id="MF_00974"/>
    </source>
</evidence>
<dbReference type="Proteomes" id="UP000005926">
    <property type="component" value="Unassembled WGS sequence"/>
</dbReference>
<dbReference type="Pfam" id="PF10410">
    <property type="entry name" value="DnaB_bind"/>
    <property type="match status" value="1"/>
</dbReference>
<dbReference type="EMBL" id="ACKZ01000011">
    <property type="protein sequence ID" value="EEW37822.1"/>
    <property type="molecule type" value="Genomic_DNA"/>
</dbReference>
<evidence type="ECO:0000256" key="7">
    <source>
        <dbReference type="ARBA" id="ARBA00022771"/>
    </source>
</evidence>
<dbReference type="InterPro" id="IPR006295">
    <property type="entry name" value="DNA_primase_DnaG"/>
</dbReference>
<keyword evidence="4 12" id="KW-0548">Nucleotidyltransferase</keyword>
<dbReference type="Gene3D" id="1.10.860.10">
    <property type="entry name" value="DNAb Helicase, Chain A"/>
    <property type="match status" value="1"/>
</dbReference>
<evidence type="ECO:0000313" key="18">
    <source>
        <dbReference type="Proteomes" id="UP000005926"/>
    </source>
</evidence>
<keyword evidence="5 12" id="KW-0235">DNA replication</keyword>
<dbReference type="InterPro" id="IPR050219">
    <property type="entry name" value="DnaG_primase"/>
</dbReference>
<dbReference type="AlphaFoldDB" id="C8NEW8"/>
<dbReference type="Pfam" id="PF08275">
    <property type="entry name" value="DNAG_N"/>
    <property type="match status" value="1"/>
</dbReference>
<dbReference type="GO" id="GO:0006269">
    <property type="term" value="P:DNA replication, synthesis of primer"/>
    <property type="evidence" value="ECO:0007669"/>
    <property type="project" value="UniProtKB-UniRule"/>
</dbReference>
<comment type="subunit">
    <text evidence="12">Monomer. Interacts with DnaB.</text>
</comment>
<evidence type="ECO:0000256" key="6">
    <source>
        <dbReference type="ARBA" id="ARBA00022723"/>
    </source>
</evidence>
<comment type="domain">
    <text evidence="12">Contains an N-terminal zinc-binding domain, a central core domain that contains the primase activity, and a C-terminal DnaB-binding domain.</text>
</comment>
<dbReference type="PIRSF" id="PIRSF002811">
    <property type="entry name" value="DnaG"/>
    <property type="match status" value="1"/>
</dbReference>
<accession>C8NEW8</accession>
<sequence>MSQRISKETVQSIQSQVNILDIVGQFVQLRKQGKSLFGRCPFHDERTPSFTVTEEKQLFHCFSCGRGGNVFNFMQELENLSFPESVVRVAELSNIDIDVELPTTQTIIPRKEKKLYEAHEKAAEFYSHVLLNTKGGKEALDYLENRGYTVETLKEFGFGFSLKDRTQLEQVLQELQLTDEEKEASGLFSEKQNGFFDRFNQRIMIPLRNEHGQIIAFSGRVLPGYSDDFASQAKYLNSPETILFSKRNFLFNFDLAKKNIRKQNKVILFEGYMDVISAWQAGVQIGVASMGTSLTPDQIQTLQKVTDTILIAYDGDKAGLEATNRAIEMIQDTNTFKIGIIPFDNGLDPDEFIKERGTQAFKDLVEYSQETVYQFKKRFLSKKYSLQIESQKIQYIEEMIVELSKINNEVELNLAMKSLADEFDLDFSTVLNQVKQLRLRLGKQKRQSNAESVSYNRQVEIKPATKNEHIQKQLMYRLLHNEQAWTYLNRIDSEFVFPDSHYEQLYLLLQSFKNEENEVDVQQFFLFLDDKDVLNRNLVSEIELSNFPPECTEQEIQDLVYVLSKKNSLKEQLASKKEELNRAALMKDDILRQQLMREIMEIQRQLRNKMNGGMVNDSSKK</sequence>
<dbReference type="SUPFAM" id="SSF57783">
    <property type="entry name" value="Zinc beta-ribbon"/>
    <property type="match status" value="1"/>
</dbReference>
<comment type="cofactor">
    <cofactor evidence="12 13 14">
        <name>Zn(2+)</name>
        <dbReference type="ChEBI" id="CHEBI:29105"/>
    </cofactor>
    <text evidence="12 13 14">Binds 1 zinc ion per monomer.</text>
</comment>
<dbReference type="PROSITE" id="PS50880">
    <property type="entry name" value="TOPRIM"/>
    <property type="match status" value="1"/>
</dbReference>
<feature type="zinc finger region" description="CHC2-type" evidence="12 14">
    <location>
        <begin position="40"/>
        <end position="64"/>
    </location>
</feature>
<dbReference type="FunFam" id="3.90.580.10:FF:000001">
    <property type="entry name" value="DNA primase"/>
    <property type="match status" value="1"/>
</dbReference>
<dbReference type="HOGENOM" id="CLU_013501_3_3_9"/>
<dbReference type="STRING" id="638301.HMPREF0444_0463"/>
<dbReference type="Pfam" id="PF13155">
    <property type="entry name" value="Toprim_2"/>
    <property type="match status" value="1"/>
</dbReference>
<keyword evidence="1 12" id="KW-0240">DNA-directed RNA polymerase</keyword>
<dbReference type="InterPro" id="IPR037068">
    <property type="entry name" value="DNA_primase_core_N_sf"/>
</dbReference>
<dbReference type="GO" id="GO:1990077">
    <property type="term" value="C:primosome complex"/>
    <property type="evidence" value="ECO:0007669"/>
    <property type="project" value="UniProtKB-KW"/>
</dbReference>
<dbReference type="SMART" id="SM00493">
    <property type="entry name" value="TOPRIM"/>
    <property type="match status" value="1"/>
</dbReference>
<dbReference type="eggNOG" id="COG0358">
    <property type="taxonomic scope" value="Bacteria"/>
</dbReference>
<keyword evidence="3 12" id="KW-0808">Transferase</keyword>
<organism evidence="17 18">
    <name type="scientific">Granulicatella adiacens ATCC 49175</name>
    <dbReference type="NCBI Taxonomy" id="638301"/>
    <lineage>
        <taxon>Bacteria</taxon>
        <taxon>Bacillati</taxon>
        <taxon>Bacillota</taxon>
        <taxon>Bacilli</taxon>
        <taxon>Lactobacillales</taxon>
        <taxon>Carnobacteriaceae</taxon>
        <taxon>Granulicatella</taxon>
    </lineage>
</organism>
<comment type="catalytic activity">
    <reaction evidence="12">
        <text>ssDNA + n NTP = ssDNA/pppN(pN)n-1 hybrid + (n-1) diphosphate.</text>
        <dbReference type="EC" id="2.7.7.101"/>
    </reaction>
</comment>
<comment type="caution">
    <text evidence="17">The sequence shown here is derived from an EMBL/GenBank/DDBJ whole genome shotgun (WGS) entry which is preliminary data.</text>
</comment>
<protein>
    <recommendedName>
        <fullName evidence="12 13">DNA primase</fullName>
        <ecNumber evidence="12">2.7.7.101</ecNumber>
    </recommendedName>
</protein>
<dbReference type="InterPro" id="IPR034151">
    <property type="entry name" value="TOPRIM_DnaG_bac"/>
</dbReference>
<keyword evidence="18" id="KW-1185">Reference proteome</keyword>
<keyword evidence="15" id="KW-0175">Coiled coil</keyword>